<dbReference type="PANTHER" id="PTHR23048:SF0">
    <property type="entry name" value="CALMODULIN LIKE 3"/>
    <property type="match status" value="1"/>
</dbReference>
<gene>
    <name evidence="4" type="ORF">KP79_PYT09605</name>
</gene>
<accession>A0A210R668</accession>
<evidence type="ECO:0000313" key="4">
    <source>
        <dbReference type="EMBL" id="OWF56445.1"/>
    </source>
</evidence>
<dbReference type="InterPro" id="IPR050230">
    <property type="entry name" value="CALM/Myosin/TropC-like"/>
</dbReference>
<organism evidence="4 5">
    <name type="scientific">Mizuhopecten yessoensis</name>
    <name type="common">Japanese scallop</name>
    <name type="synonym">Patinopecten yessoensis</name>
    <dbReference type="NCBI Taxonomy" id="6573"/>
    <lineage>
        <taxon>Eukaryota</taxon>
        <taxon>Metazoa</taxon>
        <taxon>Spiralia</taxon>
        <taxon>Lophotrochozoa</taxon>
        <taxon>Mollusca</taxon>
        <taxon>Bivalvia</taxon>
        <taxon>Autobranchia</taxon>
        <taxon>Pteriomorphia</taxon>
        <taxon>Pectinida</taxon>
        <taxon>Pectinoidea</taxon>
        <taxon>Pectinidae</taxon>
        <taxon>Mizuhopecten</taxon>
    </lineage>
</organism>
<sequence>MTEDTQLPELQVVEMKEVFSLLDKDCDGLIPVEHLGPALRSMGLNPTEEAVKAAGEEFKSRENRSLNFEECLKIATELVKEPDETEESLREAFRTFDKERIGWIDSADLRQVMINMGERLTEEEASDLIADANGLDGHIQYGEFIKLILSDR</sequence>
<dbReference type="PANTHER" id="PTHR23048">
    <property type="entry name" value="MYOSIN LIGHT CHAIN 1, 3"/>
    <property type="match status" value="1"/>
</dbReference>
<evidence type="ECO:0000313" key="5">
    <source>
        <dbReference type="Proteomes" id="UP000242188"/>
    </source>
</evidence>
<dbReference type="Pfam" id="PF13499">
    <property type="entry name" value="EF-hand_7"/>
    <property type="match status" value="2"/>
</dbReference>
<dbReference type="Gene3D" id="1.10.238.10">
    <property type="entry name" value="EF-hand"/>
    <property type="match status" value="2"/>
</dbReference>
<evidence type="ECO:0000256" key="1">
    <source>
        <dbReference type="ARBA" id="ARBA00022737"/>
    </source>
</evidence>
<dbReference type="STRING" id="6573.A0A210R668"/>
<dbReference type="GO" id="GO:0005509">
    <property type="term" value="F:calcium ion binding"/>
    <property type="evidence" value="ECO:0007669"/>
    <property type="project" value="InterPro"/>
</dbReference>
<feature type="domain" description="EF-hand" evidence="3">
    <location>
        <begin position="10"/>
        <end position="45"/>
    </location>
</feature>
<feature type="domain" description="EF-hand" evidence="3">
    <location>
        <begin position="84"/>
        <end position="119"/>
    </location>
</feature>
<dbReference type="GO" id="GO:0016460">
    <property type="term" value="C:myosin II complex"/>
    <property type="evidence" value="ECO:0007669"/>
    <property type="project" value="TreeGrafter"/>
</dbReference>
<dbReference type="SMART" id="SM00054">
    <property type="entry name" value="EFh"/>
    <property type="match status" value="2"/>
</dbReference>
<dbReference type="InterPro" id="IPR002048">
    <property type="entry name" value="EF_hand_dom"/>
</dbReference>
<dbReference type="EMBL" id="NEDP02000201">
    <property type="protein sequence ID" value="OWF56445.1"/>
    <property type="molecule type" value="Genomic_DNA"/>
</dbReference>
<evidence type="ECO:0000259" key="3">
    <source>
        <dbReference type="PROSITE" id="PS50222"/>
    </source>
</evidence>
<dbReference type="PROSITE" id="PS50222">
    <property type="entry name" value="EF_HAND_2"/>
    <property type="match status" value="2"/>
</dbReference>
<name>A0A210R668_MIZYE</name>
<proteinExistence type="predicted"/>
<dbReference type="OrthoDB" id="26525at2759"/>
<protein>
    <submittedName>
        <fullName evidence="4">Calmodulin-2</fullName>
    </submittedName>
</protein>
<keyword evidence="2" id="KW-0514">Muscle protein</keyword>
<dbReference type="CDD" id="cd00051">
    <property type="entry name" value="EFh"/>
    <property type="match status" value="1"/>
</dbReference>
<dbReference type="FunFam" id="1.10.238.10:FF:000001">
    <property type="entry name" value="Calmodulin 1"/>
    <property type="match status" value="1"/>
</dbReference>
<keyword evidence="1" id="KW-0677">Repeat</keyword>
<comment type="caution">
    <text evidence="4">The sequence shown here is derived from an EMBL/GenBank/DDBJ whole genome shotgun (WGS) entry which is preliminary data.</text>
</comment>
<dbReference type="Proteomes" id="UP000242188">
    <property type="component" value="Unassembled WGS sequence"/>
</dbReference>
<evidence type="ECO:0000256" key="2">
    <source>
        <dbReference type="ARBA" id="ARBA00023179"/>
    </source>
</evidence>
<keyword evidence="5" id="KW-1185">Reference proteome</keyword>
<dbReference type="InterPro" id="IPR011992">
    <property type="entry name" value="EF-hand-dom_pair"/>
</dbReference>
<reference evidence="4 5" key="1">
    <citation type="journal article" date="2017" name="Nat. Ecol. Evol.">
        <title>Scallop genome provides insights into evolution of bilaterian karyotype and development.</title>
        <authorList>
            <person name="Wang S."/>
            <person name="Zhang J."/>
            <person name="Jiao W."/>
            <person name="Li J."/>
            <person name="Xun X."/>
            <person name="Sun Y."/>
            <person name="Guo X."/>
            <person name="Huan P."/>
            <person name="Dong B."/>
            <person name="Zhang L."/>
            <person name="Hu X."/>
            <person name="Sun X."/>
            <person name="Wang J."/>
            <person name="Zhao C."/>
            <person name="Wang Y."/>
            <person name="Wang D."/>
            <person name="Huang X."/>
            <person name="Wang R."/>
            <person name="Lv J."/>
            <person name="Li Y."/>
            <person name="Zhang Z."/>
            <person name="Liu B."/>
            <person name="Lu W."/>
            <person name="Hui Y."/>
            <person name="Liang J."/>
            <person name="Zhou Z."/>
            <person name="Hou R."/>
            <person name="Li X."/>
            <person name="Liu Y."/>
            <person name="Li H."/>
            <person name="Ning X."/>
            <person name="Lin Y."/>
            <person name="Zhao L."/>
            <person name="Xing Q."/>
            <person name="Dou J."/>
            <person name="Li Y."/>
            <person name="Mao J."/>
            <person name="Guo H."/>
            <person name="Dou H."/>
            <person name="Li T."/>
            <person name="Mu C."/>
            <person name="Jiang W."/>
            <person name="Fu Q."/>
            <person name="Fu X."/>
            <person name="Miao Y."/>
            <person name="Liu J."/>
            <person name="Yu Q."/>
            <person name="Li R."/>
            <person name="Liao H."/>
            <person name="Li X."/>
            <person name="Kong Y."/>
            <person name="Jiang Z."/>
            <person name="Chourrout D."/>
            <person name="Li R."/>
            <person name="Bao Z."/>
        </authorList>
    </citation>
    <scope>NUCLEOTIDE SEQUENCE [LARGE SCALE GENOMIC DNA]</scope>
    <source>
        <strain evidence="4 5">PY_sf001</strain>
    </source>
</reference>
<dbReference type="AlphaFoldDB" id="A0A210R668"/>
<dbReference type="SUPFAM" id="SSF47473">
    <property type="entry name" value="EF-hand"/>
    <property type="match status" value="1"/>
</dbReference>